<dbReference type="Proteomes" id="UP001153737">
    <property type="component" value="Chromosome 17"/>
</dbReference>
<evidence type="ECO:0000256" key="1">
    <source>
        <dbReference type="SAM" id="MobiDB-lite"/>
    </source>
</evidence>
<gene>
    <name evidence="2" type="ORF">PHAECO_LOCUS5613</name>
</gene>
<feature type="region of interest" description="Disordered" evidence="1">
    <location>
        <begin position="847"/>
        <end position="901"/>
    </location>
</feature>
<accession>A0A9N9SFX3</accession>
<protein>
    <submittedName>
        <fullName evidence="2">Uncharacterized protein</fullName>
    </submittedName>
</protein>
<dbReference type="PANTHER" id="PTHR37162:SF1">
    <property type="entry name" value="BED-TYPE DOMAIN-CONTAINING PROTEIN"/>
    <property type="match status" value="1"/>
</dbReference>
<dbReference type="OrthoDB" id="10033706at2759"/>
<feature type="compositionally biased region" description="Acidic residues" evidence="1">
    <location>
        <begin position="879"/>
        <end position="900"/>
    </location>
</feature>
<feature type="region of interest" description="Disordered" evidence="1">
    <location>
        <begin position="913"/>
        <end position="952"/>
    </location>
</feature>
<dbReference type="EMBL" id="OU896723">
    <property type="protein sequence ID" value="CAG9818140.1"/>
    <property type="molecule type" value="Genomic_DNA"/>
</dbReference>
<dbReference type="SUPFAM" id="SSF53098">
    <property type="entry name" value="Ribonuclease H-like"/>
    <property type="match status" value="1"/>
</dbReference>
<evidence type="ECO:0000313" key="2">
    <source>
        <dbReference type="EMBL" id="CAG9818140.1"/>
    </source>
</evidence>
<feature type="compositionally biased region" description="Basic and acidic residues" evidence="1">
    <location>
        <begin position="848"/>
        <end position="860"/>
    </location>
</feature>
<reference evidence="2" key="2">
    <citation type="submission" date="2022-10" db="EMBL/GenBank/DDBJ databases">
        <authorList>
            <consortium name="ENA_rothamsted_submissions"/>
            <consortium name="culmorum"/>
            <person name="King R."/>
        </authorList>
    </citation>
    <scope>NUCLEOTIDE SEQUENCE</scope>
</reference>
<organism evidence="2 3">
    <name type="scientific">Phaedon cochleariae</name>
    <name type="common">Mustard beetle</name>
    <dbReference type="NCBI Taxonomy" id="80249"/>
    <lineage>
        <taxon>Eukaryota</taxon>
        <taxon>Metazoa</taxon>
        <taxon>Ecdysozoa</taxon>
        <taxon>Arthropoda</taxon>
        <taxon>Hexapoda</taxon>
        <taxon>Insecta</taxon>
        <taxon>Pterygota</taxon>
        <taxon>Neoptera</taxon>
        <taxon>Endopterygota</taxon>
        <taxon>Coleoptera</taxon>
        <taxon>Polyphaga</taxon>
        <taxon>Cucujiformia</taxon>
        <taxon>Chrysomeloidea</taxon>
        <taxon>Chrysomelidae</taxon>
        <taxon>Chrysomelinae</taxon>
        <taxon>Chrysomelini</taxon>
        <taxon>Phaedon</taxon>
    </lineage>
</organism>
<reference evidence="2" key="1">
    <citation type="submission" date="2022-01" db="EMBL/GenBank/DDBJ databases">
        <authorList>
            <person name="King R."/>
        </authorList>
    </citation>
    <scope>NUCLEOTIDE SEQUENCE</scope>
</reference>
<sequence length="1180" mass="134035">MSAWGVVNFPKEDTVEAVPVVWMRGSNQCYWPPFGGLNLKSAISKCMLRSPEWDVHEARVIGEEYGDLSVARMKALEAKNTSDLNSDSDLLGQGHKKIRTNERYMIDSDSDKENDYTPSPETSQILMPVLKTREAKKSAPTSDDFEIDSNPDSWKQDPSYKDWLIKINNLTAKCVFCNVEFTIKHDGEKALKTHNNSQKHCASSNNRAKNQLLTAFMPKKNSTDDLYVTIIEVSQIYHGVNHHHSYLSTDCGIKLNTTLYKDSAFAKKVHCGRTKAEAIVMNCSGPKSIESSLEEMGANTNQTIPFSVSCDASNKGNQKLFPVAVRYFSVKNGIQDKLLDFIENNDESSASITNSIKITLEMCRLKMCDVSSYSADNASVNYGVHNSIYQKLVLSNPNILIANCNCHVIHNAGRNACKALSYDVENLVLKVYAEFSNSSKKSELLRECFEFMDMEYEKILRHVSTRWLSLFVAVDRLLKCWPAVKKYFLELGEDDCNKTVWRFVKNREHGLEEDINAQLTFPECYLYFVHHYMNVLNTHILKLESKSLTIIELHDIMNELKNNISHRLADNFFGAKVNTALKYLGKSEKQKFISEASLVYKKTIDTPYQHFVHLNIKKNKNITYQQILDAKNYAKVANIDEDRLYDEIVILKTALNEIDENELNVKKIDEIWVKIFQNAELPQLLKIVEFDETGCVETNPRNDDIEPANIMKPTTEPDEVYVSNTRVYQSGASKIVHAASKIESVEPNNMTKKISEHTEDQKVSADCENIDSWKTPIISSPQQEITRVDVYNQGISLNDPTPETSSENQKANISGDEILSVLNTEGNMFNQTHVFCVVPGVEISLEDSSDRESDTKKHDVQFPNNQEDLRNQAVTDIESLVDTENSDSESSGPEEEVAEITDERIIELVDYSESENSEDNSMQKNTLEAEECERKRRKRHKVSIDDWTSRKQRADIEKGRPYKGKEKEGGKWKYTGQKSSCAPNCIYNAATEQSIDRSIQINNKPVSKPSTISILCLAASSSCSVVAEQSTMPRLSTQVLSQTTTVEDRTLRSQKTDTSNDTTIEQIIQQVSLNVAANLEVKFDDFHESLGGFQRQVSENTHRIQQIDLRMDALEQYTRRCSLRIYGIEAQSQENVLEAVIDFFKTKMKIKHSTQQDIEHEYSISNNVVLVKLKSYGAKR</sequence>
<keyword evidence="3" id="KW-1185">Reference proteome</keyword>
<name>A0A9N9SFX3_PHACE</name>
<evidence type="ECO:0000313" key="3">
    <source>
        <dbReference type="Proteomes" id="UP001153737"/>
    </source>
</evidence>
<feature type="compositionally biased region" description="Basic and acidic residues" evidence="1">
    <location>
        <begin position="942"/>
        <end position="952"/>
    </location>
</feature>
<dbReference type="PANTHER" id="PTHR37162">
    <property type="entry name" value="HAT FAMILY DIMERISATION DOMAINCONTAINING PROTEIN-RELATED"/>
    <property type="match status" value="1"/>
</dbReference>
<dbReference type="InterPro" id="IPR012337">
    <property type="entry name" value="RNaseH-like_sf"/>
</dbReference>
<dbReference type="AlphaFoldDB" id="A0A9N9SFX3"/>
<proteinExistence type="predicted"/>